<dbReference type="PROSITE" id="PS51186">
    <property type="entry name" value="GNAT"/>
    <property type="match status" value="1"/>
</dbReference>
<sequence length="179" mass="20003">MSASLTTPRLELTRWTGDDLRLLTTLVSDPLVVRHIRDQEPWSAEFTRERHDAALEHWSAHGFGWRAIRWRHDGTAVGMVSVSHRPVGESVLGRPAVELGWLLAPPAWGKGVATEAVRAARDHAFGHTDVVYAQYQTGNDVSGRIMTKLGMTHHADRTDSDGVHTHLHVLTRTDWAALR</sequence>
<dbReference type="SUPFAM" id="SSF55729">
    <property type="entry name" value="Acyl-CoA N-acyltransferases (Nat)"/>
    <property type="match status" value="1"/>
</dbReference>
<dbReference type="PANTHER" id="PTHR43792:SF1">
    <property type="entry name" value="N-ACETYLTRANSFERASE DOMAIN-CONTAINING PROTEIN"/>
    <property type="match status" value="1"/>
</dbReference>
<proteinExistence type="predicted"/>
<accession>A0ABN3VDR8</accession>
<reference evidence="2 3" key="1">
    <citation type="journal article" date="2019" name="Int. J. Syst. Evol. Microbiol.">
        <title>The Global Catalogue of Microorganisms (GCM) 10K type strain sequencing project: providing services to taxonomists for standard genome sequencing and annotation.</title>
        <authorList>
            <consortium name="The Broad Institute Genomics Platform"/>
            <consortium name="The Broad Institute Genome Sequencing Center for Infectious Disease"/>
            <person name="Wu L."/>
            <person name="Ma J."/>
        </authorList>
    </citation>
    <scope>NUCLEOTIDE SEQUENCE [LARGE SCALE GENOMIC DNA]</scope>
    <source>
        <strain evidence="2 3">JCM 9383</strain>
    </source>
</reference>
<dbReference type="Proteomes" id="UP001500979">
    <property type="component" value="Unassembled WGS sequence"/>
</dbReference>
<dbReference type="InterPro" id="IPR000182">
    <property type="entry name" value="GNAT_dom"/>
</dbReference>
<dbReference type="Gene3D" id="3.40.630.30">
    <property type="match status" value="1"/>
</dbReference>
<gene>
    <name evidence="2" type="ORF">GCM10010470_30050</name>
</gene>
<name>A0ABN3VDR8_9PSEU</name>
<dbReference type="RefSeq" id="WP_344680279.1">
    <property type="nucleotide sequence ID" value="NZ_BAAAUX010000014.1"/>
</dbReference>
<dbReference type="EMBL" id="BAAAUX010000014">
    <property type="protein sequence ID" value="GAA2793184.1"/>
    <property type="molecule type" value="Genomic_DNA"/>
</dbReference>
<dbReference type="InterPro" id="IPR051531">
    <property type="entry name" value="N-acetyltransferase"/>
</dbReference>
<evidence type="ECO:0000313" key="3">
    <source>
        <dbReference type="Proteomes" id="UP001500979"/>
    </source>
</evidence>
<organism evidence="2 3">
    <name type="scientific">Saccharopolyspora taberi</name>
    <dbReference type="NCBI Taxonomy" id="60895"/>
    <lineage>
        <taxon>Bacteria</taxon>
        <taxon>Bacillati</taxon>
        <taxon>Actinomycetota</taxon>
        <taxon>Actinomycetes</taxon>
        <taxon>Pseudonocardiales</taxon>
        <taxon>Pseudonocardiaceae</taxon>
        <taxon>Saccharopolyspora</taxon>
    </lineage>
</organism>
<comment type="caution">
    <text evidence="2">The sequence shown here is derived from an EMBL/GenBank/DDBJ whole genome shotgun (WGS) entry which is preliminary data.</text>
</comment>
<dbReference type="InterPro" id="IPR016181">
    <property type="entry name" value="Acyl_CoA_acyltransferase"/>
</dbReference>
<evidence type="ECO:0000259" key="1">
    <source>
        <dbReference type="PROSITE" id="PS51186"/>
    </source>
</evidence>
<keyword evidence="3" id="KW-1185">Reference proteome</keyword>
<feature type="domain" description="N-acetyltransferase" evidence="1">
    <location>
        <begin position="18"/>
        <end position="176"/>
    </location>
</feature>
<dbReference type="Pfam" id="PF13302">
    <property type="entry name" value="Acetyltransf_3"/>
    <property type="match status" value="1"/>
</dbReference>
<dbReference type="PANTHER" id="PTHR43792">
    <property type="entry name" value="GNAT FAMILY, PUTATIVE (AFU_ORTHOLOGUE AFUA_3G00765)-RELATED-RELATED"/>
    <property type="match status" value="1"/>
</dbReference>
<evidence type="ECO:0000313" key="2">
    <source>
        <dbReference type="EMBL" id="GAA2793184.1"/>
    </source>
</evidence>
<protein>
    <submittedName>
        <fullName evidence="2">GNAT family N-acetyltransferase</fullName>
    </submittedName>
</protein>